<organism evidence="3 4">
    <name type="scientific">Citrifermentans bemidjiense (strain ATCC BAA-1014 / DSM 16622 / JCM 12645 / Bem)</name>
    <name type="common">Geobacter bemidjiensis</name>
    <dbReference type="NCBI Taxonomy" id="404380"/>
    <lineage>
        <taxon>Bacteria</taxon>
        <taxon>Pseudomonadati</taxon>
        <taxon>Thermodesulfobacteriota</taxon>
        <taxon>Desulfuromonadia</taxon>
        <taxon>Geobacterales</taxon>
        <taxon>Geobacteraceae</taxon>
        <taxon>Citrifermentans</taxon>
    </lineage>
</organism>
<dbReference type="Pfam" id="PF01075">
    <property type="entry name" value="Glyco_transf_9"/>
    <property type="match status" value="1"/>
</dbReference>
<accession>B5EEY7</accession>
<dbReference type="eggNOG" id="COG0859">
    <property type="taxonomic scope" value="Bacteria"/>
</dbReference>
<reference evidence="3 4" key="2">
    <citation type="journal article" date="2010" name="BMC Genomics">
        <title>The genome of Geobacter bemidjiensis, exemplar for the subsurface clade of Geobacter species that predominate in Fe(III)-reducing subsurface environments.</title>
        <authorList>
            <person name="Aklujkar M."/>
            <person name="Young N.D."/>
            <person name="Holmes D."/>
            <person name="Chavan M."/>
            <person name="Risso C."/>
            <person name="Kiss H.E."/>
            <person name="Han C.S."/>
            <person name="Land M.L."/>
            <person name="Lovley D.R."/>
        </authorList>
    </citation>
    <scope>NUCLEOTIDE SEQUENCE [LARGE SCALE GENOMIC DNA]</scope>
    <source>
        <strain evidence="4">ATCC BAA-1014 / DSM 16622 / JCM 12645 / Bem</strain>
    </source>
</reference>
<evidence type="ECO:0000313" key="4">
    <source>
        <dbReference type="Proteomes" id="UP000008825"/>
    </source>
</evidence>
<protein>
    <submittedName>
        <fullName evidence="3">ADP-heptose--lipopolysaccharide heptosyltransferase</fullName>
    </submittedName>
</protein>
<proteinExistence type="predicted"/>
<dbReference type="AlphaFoldDB" id="B5EEY7"/>
<dbReference type="PANTHER" id="PTHR30160">
    <property type="entry name" value="TETRAACYLDISACCHARIDE 4'-KINASE-RELATED"/>
    <property type="match status" value="1"/>
</dbReference>
<dbReference type="CDD" id="cd03789">
    <property type="entry name" value="GT9_LPS_heptosyltransferase"/>
    <property type="match status" value="1"/>
</dbReference>
<keyword evidence="4" id="KW-1185">Reference proteome</keyword>
<dbReference type="InterPro" id="IPR051199">
    <property type="entry name" value="LPS_LOS_Heptosyltrfase"/>
</dbReference>
<dbReference type="OrthoDB" id="9797795at2"/>
<dbReference type="CAZy" id="GT9">
    <property type="family name" value="Glycosyltransferase Family 9"/>
</dbReference>
<dbReference type="InterPro" id="IPR002201">
    <property type="entry name" value="Glyco_trans_9"/>
</dbReference>
<evidence type="ECO:0000313" key="3">
    <source>
        <dbReference type="EMBL" id="ACH37883.1"/>
    </source>
</evidence>
<dbReference type="SUPFAM" id="SSF53756">
    <property type="entry name" value="UDP-Glycosyltransferase/glycogen phosphorylase"/>
    <property type="match status" value="1"/>
</dbReference>
<evidence type="ECO:0000256" key="2">
    <source>
        <dbReference type="ARBA" id="ARBA00022679"/>
    </source>
</evidence>
<keyword evidence="1" id="KW-0328">Glycosyltransferase</keyword>
<gene>
    <name evidence="3" type="ordered locus">Gbem_0860</name>
</gene>
<name>B5EEY7_CITBB</name>
<dbReference type="PANTHER" id="PTHR30160:SF7">
    <property type="entry name" value="ADP-HEPTOSE--LPS HEPTOSYLTRANSFERASE 2"/>
    <property type="match status" value="1"/>
</dbReference>
<dbReference type="KEGG" id="gbm:Gbem_0860"/>
<reference evidence="3 4" key="1">
    <citation type="submission" date="2008-07" db="EMBL/GenBank/DDBJ databases">
        <title>Complete sequence of Geobacter bemidjiensis BEM.</title>
        <authorList>
            <consortium name="US DOE Joint Genome Institute"/>
            <person name="Lucas S."/>
            <person name="Copeland A."/>
            <person name="Lapidus A."/>
            <person name="Glavina del Rio T."/>
            <person name="Dalin E."/>
            <person name="Tice H."/>
            <person name="Bruce D."/>
            <person name="Goodwin L."/>
            <person name="Pitluck S."/>
            <person name="Kiss H."/>
            <person name="Brettin T."/>
            <person name="Detter J.C."/>
            <person name="Han C."/>
            <person name="Kuske C.R."/>
            <person name="Schmutz J."/>
            <person name="Larimer F."/>
            <person name="Land M."/>
            <person name="Hauser L."/>
            <person name="Kyrpides N."/>
            <person name="Lykidis A."/>
            <person name="Lovley D."/>
            <person name="Richardson P."/>
        </authorList>
    </citation>
    <scope>NUCLEOTIDE SEQUENCE [LARGE SCALE GENOMIC DNA]</scope>
    <source>
        <strain evidence="4">ATCC BAA-1014 / DSM 16622 / JCM 12645 / Bem</strain>
    </source>
</reference>
<evidence type="ECO:0000256" key="1">
    <source>
        <dbReference type="ARBA" id="ARBA00022676"/>
    </source>
</evidence>
<dbReference type="GO" id="GO:0009244">
    <property type="term" value="P:lipopolysaccharide core region biosynthetic process"/>
    <property type="evidence" value="ECO:0007669"/>
    <property type="project" value="TreeGrafter"/>
</dbReference>
<dbReference type="RefSeq" id="WP_012529294.1">
    <property type="nucleotide sequence ID" value="NC_011146.1"/>
</dbReference>
<dbReference type="Gene3D" id="3.40.50.2000">
    <property type="entry name" value="Glycogen Phosphorylase B"/>
    <property type="match status" value="2"/>
</dbReference>
<keyword evidence="2 3" id="KW-0808">Transferase</keyword>
<dbReference type="STRING" id="404380.Gbem_0860"/>
<dbReference type="GO" id="GO:0005829">
    <property type="term" value="C:cytosol"/>
    <property type="evidence" value="ECO:0007669"/>
    <property type="project" value="TreeGrafter"/>
</dbReference>
<dbReference type="GO" id="GO:0008713">
    <property type="term" value="F:ADP-heptose-lipopolysaccharide heptosyltransferase activity"/>
    <property type="evidence" value="ECO:0007669"/>
    <property type="project" value="TreeGrafter"/>
</dbReference>
<dbReference type="EMBL" id="CP001124">
    <property type="protein sequence ID" value="ACH37883.1"/>
    <property type="molecule type" value="Genomic_DNA"/>
</dbReference>
<dbReference type="Proteomes" id="UP000008825">
    <property type="component" value="Chromosome"/>
</dbReference>
<dbReference type="HOGENOM" id="CLU_038371_0_0_7"/>
<sequence>MNILIIKPGAIGDLLLITPVVRALRGIYPSARVTLVVSSRGTASLFSHNPLVNDVIVFDRKGEHSSWGSLFQLWRRIREKKFDLVLNFQRSNLKGWLLASAALPSRILVYHKAKRRIVHAVVNHLETLKPLGIEPANCEISLQIGVGKEDEAFAADLLRPLWLEGRDVVAVNPGASHPVNRWGVEHFAGLCDLLSERLGAKVIIVGGADDTVLADQIVAKATSSPVVLTGKTSLLQLGAILQKSALLVTGDTGPMHIATAVGTRVVALFGAADPERTGPVGEGHRVMQAREVACVPCRSRKCANENYLECMNRITPEQVFEAVKEMLLQPCRTSGSVCK</sequence>